<comment type="similarity">
    <text evidence="1">Belongs to the paxM FAD-dependent monooxygenase family.</text>
</comment>
<dbReference type="GO" id="GO:0016491">
    <property type="term" value="F:oxidoreductase activity"/>
    <property type="evidence" value="ECO:0007669"/>
    <property type="project" value="UniProtKB-KW"/>
</dbReference>
<evidence type="ECO:0000256" key="4">
    <source>
        <dbReference type="ARBA" id="ARBA00023002"/>
    </source>
</evidence>
<keyword evidence="5" id="KW-0472">Membrane</keyword>
<feature type="domain" description="FAD-binding" evidence="6">
    <location>
        <begin position="15"/>
        <end position="350"/>
    </location>
</feature>
<keyword evidence="5" id="KW-1133">Transmembrane helix</keyword>
<dbReference type="PRINTS" id="PR00420">
    <property type="entry name" value="RNGMNOXGNASE"/>
</dbReference>
<dbReference type="Proteomes" id="UP001174691">
    <property type="component" value="Unassembled WGS sequence"/>
</dbReference>
<name>A0AA38RU16_9PEZI</name>
<dbReference type="SUPFAM" id="SSF54373">
    <property type="entry name" value="FAD-linked reductases, C-terminal domain"/>
    <property type="match status" value="1"/>
</dbReference>
<feature type="transmembrane region" description="Helical" evidence="5">
    <location>
        <begin position="12"/>
        <end position="31"/>
    </location>
</feature>
<reference evidence="7" key="1">
    <citation type="submission" date="2022-07" db="EMBL/GenBank/DDBJ databases">
        <title>Fungi with potential for degradation of polypropylene.</title>
        <authorList>
            <person name="Gostincar C."/>
        </authorList>
    </citation>
    <scope>NUCLEOTIDE SEQUENCE</scope>
    <source>
        <strain evidence="7">EXF-13287</strain>
    </source>
</reference>
<dbReference type="Pfam" id="PF01494">
    <property type="entry name" value="FAD_binding_3"/>
    <property type="match status" value="1"/>
</dbReference>
<evidence type="ECO:0000256" key="2">
    <source>
        <dbReference type="ARBA" id="ARBA00022630"/>
    </source>
</evidence>
<evidence type="ECO:0000313" key="8">
    <source>
        <dbReference type="Proteomes" id="UP001174691"/>
    </source>
</evidence>
<dbReference type="AlphaFoldDB" id="A0AA38RU16"/>
<evidence type="ECO:0000256" key="5">
    <source>
        <dbReference type="SAM" id="Phobius"/>
    </source>
</evidence>
<evidence type="ECO:0000256" key="1">
    <source>
        <dbReference type="ARBA" id="ARBA00007992"/>
    </source>
</evidence>
<proteinExistence type="inferred from homology"/>
<accession>A0AA38RU16</accession>
<dbReference type="InterPro" id="IPR036188">
    <property type="entry name" value="FAD/NAD-bd_sf"/>
</dbReference>
<dbReference type="InterPro" id="IPR002938">
    <property type="entry name" value="FAD-bd"/>
</dbReference>
<dbReference type="SUPFAM" id="SSF51905">
    <property type="entry name" value="FAD/NAD(P)-binding domain"/>
    <property type="match status" value="1"/>
</dbReference>
<evidence type="ECO:0000259" key="6">
    <source>
        <dbReference type="Pfam" id="PF01494"/>
    </source>
</evidence>
<dbReference type="PANTHER" id="PTHR46720">
    <property type="entry name" value="HYDROXYLASE, PUTATIVE (AFU_ORTHOLOGUE AFUA_3G01460)-RELATED"/>
    <property type="match status" value="1"/>
</dbReference>
<dbReference type="Gene3D" id="3.50.50.60">
    <property type="entry name" value="FAD/NAD(P)-binding domain"/>
    <property type="match status" value="1"/>
</dbReference>
<comment type="caution">
    <text evidence="7">The sequence shown here is derived from an EMBL/GenBank/DDBJ whole genome shotgun (WGS) entry which is preliminary data.</text>
</comment>
<keyword evidence="8" id="KW-1185">Reference proteome</keyword>
<evidence type="ECO:0000256" key="3">
    <source>
        <dbReference type="ARBA" id="ARBA00022827"/>
    </source>
</evidence>
<protein>
    <submittedName>
        <fullName evidence="7">FAD/NAD(P)-binding domain-containing protein</fullName>
    </submittedName>
</protein>
<keyword evidence="2" id="KW-0285">Flavoprotein</keyword>
<dbReference type="PANTHER" id="PTHR46720:SF3">
    <property type="entry name" value="FAD-BINDING DOMAIN-CONTAINING PROTEIN-RELATED"/>
    <property type="match status" value="1"/>
</dbReference>
<keyword evidence="4" id="KW-0560">Oxidoreductase</keyword>
<dbReference type="EMBL" id="JANBVN010000070">
    <property type="protein sequence ID" value="KAJ9150555.1"/>
    <property type="molecule type" value="Genomic_DNA"/>
</dbReference>
<organism evidence="7 8">
    <name type="scientific">Coniochaeta hoffmannii</name>
    <dbReference type="NCBI Taxonomy" id="91930"/>
    <lineage>
        <taxon>Eukaryota</taxon>
        <taxon>Fungi</taxon>
        <taxon>Dikarya</taxon>
        <taxon>Ascomycota</taxon>
        <taxon>Pezizomycotina</taxon>
        <taxon>Sordariomycetes</taxon>
        <taxon>Sordariomycetidae</taxon>
        <taxon>Coniochaetales</taxon>
        <taxon>Coniochaetaceae</taxon>
        <taxon>Coniochaeta</taxon>
    </lineage>
</organism>
<dbReference type="GO" id="GO:0071949">
    <property type="term" value="F:FAD binding"/>
    <property type="evidence" value="ECO:0007669"/>
    <property type="project" value="InterPro"/>
</dbReference>
<evidence type="ECO:0000313" key="7">
    <source>
        <dbReference type="EMBL" id="KAJ9150555.1"/>
    </source>
</evidence>
<gene>
    <name evidence="7" type="ORF">NKR19_g5230</name>
</gene>
<sequence length="467" mass="50874">MGHITPAAAQRGLGVIIIGGGITGLALALGLQARGVKYMVYERASGFHEIGAGVGFSPNAERAMIELNPDVHRAFRQVANPNGEDYFQWIDGYQTGELIYKLYLGEGMFQGCRRSELIDELAKLVPKENVVFKKQAEMIFEDTDGRPTVVFQDRENVSADIARIVIGCDGIHSKVRRLLLGEDNPASYPGYTQKYCFRAMIGTCEVQDAFNNPNKDITSTRYMYNGPGAHIITYPVAMGTLLNVLVVLSDPDDWNTAGGKHTVMAKKRDIVKVFEAWRSPAVKALIRLLPEELDKWAIFDMLDHPAPKYNDGCAAIAGDAAHAAGPHLGAGAGFGIEDAVVLATAIAHVDKKVSTGRVADAEKVDMCSKALSAYNGVRYDRTQWLVGATRGHGLDENGALRDDIFRGAGRTSSATEEGKASESEISRLFHEIWDYDIDRMVKEAVAGLGAAESTEEVVHEPWLISSI</sequence>
<dbReference type="InterPro" id="IPR051104">
    <property type="entry name" value="FAD_monoxygenase"/>
</dbReference>
<keyword evidence="3" id="KW-0274">FAD</keyword>
<keyword evidence="5" id="KW-0812">Transmembrane</keyword>
<dbReference type="GO" id="GO:0044550">
    <property type="term" value="P:secondary metabolite biosynthetic process"/>
    <property type="evidence" value="ECO:0007669"/>
    <property type="project" value="TreeGrafter"/>
</dbReference>